<protein>
    <submittedName>
        <fullName evidence="2">Putative ammonia monooxygenase</fullName>
    </submittedName>
</protein>
<keyword evidence="2" id="KW-0560">Oxidoreductase</keyword>
<feature type="transmembrane region" description="Helical" evidence="1">
    <location>
        <begin position="183"/>
        <end position="205"/>
    </location>
</feature>
<feature type="transmembrane region" description="Helical" evidence="1">
    <location>
        <begin position="32"/>
        <end position="51"/>
    </location>
</feature>
<evidence type="ECO:0000256" key="1">
    <source>
        <dbReference type="SAM" id="Phobius"/>
    </source>
</evidence>
<dbReference type="InterPro" id="IPR017516">
    <property type="entry name" value="AbrB_dup"/>
</dbReference>
<feature type="transmembrane region" description="Helical" evidence="1">
    <location>
        <begin position="89"/>
        <end position="111"/>
    </location>
</feature>
<feature type="transmembrane region" description="Helical" evidence="1">
    <location>
        <begin position="271"/>
        <end position="297"/>
    </location>
</feature>
<evidence type="ECO:0000313" key="2">
    <source>
        <dbReference type="EMBL" id="KZL18944.1"/>
    </source>
</evidence>
<feature type="transmembrane region" description="Helical" evidence="1">
    <location>
        <begin position="153"/>
        <end position="171"/>
    </location>
</feature>
<dbReference type="RefSeq" id="WP_068006186.1">
    <property type="nucleotide sequence ID" value="NZ_FOFM01000001.1"/>
</dbReference>
<dbReference type="PATRIC" id="fig|989403.3.peg.2622"/>
<feature type="transmembrane region" description="Helical" evidence="1">
    <location>
        <begin position="303"/>
        <end position="322"/>
    </location>
</feature>
<dbReference type="PANTHER" id="PTHR38457:SF1">
    <property type="entry name" value="REGULATOR ABRB-RELATED"/>
    <property type="match status" value="1"/>
</dbReference>
<evidence type="ECO:0000313" key="3">
    <source>
        <dbReference type="Proteomes" id="UP000076577"/>
    </source>
</evidence>
<accession>A0A165YL78</accession>
<name>A0A165YL78_9HYPH</name>
<dbReference type="InterPro" id="IPR007820">
    <property type="entry name" value="AbrB_fam"/>
</dbReference>
<keyword evidence="3" id="KW-1185">Reference proteome</keyword>
<dbReference type="Proteomes" id="UP000076577">
    <property type="component" value="Unassembled WGS sequence"/>
</dbReference>
<keyword evidence="1" id="KW-0472">Membrane</keyword>
<dbReference type="GO" id="GO:0016020">
    <property type="term" value="C:membrane"/>
    <property type="evidence" value="ECO:0007669"/>
    <property type="project" value="InterPro"/>
</dbReference>
<dbReference type="PANTHER" id="PTHR38457">
    <property type="entry name" value="REGULATOR ABRB-RELATED"/>
    <property type="match status" value="1"/>
</dbReference>
<feature type="transmembrane region" description="Helical" evidence="1">
    <location>
        <begin position="217"/>
        <end position="235"/>
    </location>
</feature>
<dbReference type="OrthoDB" id="7157734at2"/>
<feature type="transmembrane region" description="Helical" evidence="1">
    <location>
        <begin position="334"/>
        <end position="352"/>
    </location>
</feature>
<organism evidence="2 3">
    <name type="scientific">Pseudovibrio axinellae</name>
    <dbReference type="NCBI Taxonomy" id="989403"/>
    <lineage>
        <taxon>Bacteria</taxon>
        <taxon>Pseudomonadati</taxon>
        <taxon>Pseudomonadota</taxon>
        <taxon>Alphaproteobacteria</taxon>
        <taxon>Hyphomicrobiales</taxon>
        <taxon>Stappiaceae</taxon>
        <taxon>Pseudovibrio</taxon>
    </lineage>
</organism>
<feature type="transmembrane region" description="Helical" evidence="1">
    <location>
        <begin position="241"/>
        <end position="259"/>
    </location>
</feature>
<reference evidence="2 3" key="1">
    <citation type="journal article" date="2016" name="Front. Microbiol.">
        <title>Comparative Genomic Analysis Reveals a Diverse Repertoire of Genes Involved in Prokaryote-Eukaryote Interactions within the Pseudovibrio Genus.</title>
        <authorList>
            <person name="Romano S."/>
            <person name="Fernandez-Guerra A."/>
            <person name="Reen F.J."/>
            <person name="Glockner F.O."/>
            <person name="Crowley S.P."/>
            <person name="O'Sullivan O."/>
            <person name="Cotter P.D."/>
            <person name="Adams C."/>
            <person name="Dobson A.D."/>
            <person name="O'Gara F."/>
        </authorList>
    </citation>
    <scope>NUCLEOTIDE SEQUENCE [LARGE SCALE GENOMIC DNA]</scope>
    <source>
        <strain evidence="2 3">Ad2</strain>
    </source>
</reference>
<sequence>MTGKDKLNLLGVLALGGAGALAFETLSLPASYLAGPMVAVVLAKSLSLPLFSNAQLELPKSMVSANYIFIGAAMGSAVSPGFWAGAAVWPFSILALVMVVSCITSVVYLYAYKKCGWARDEAFFAGLPGALGMTAALAQERGAPMDRIMVVQLVRLFLLIAVLPFIISNIVDGGVHGIKDGAAAVVVTATTVTELFAALGICAAAGFGAQKLRMPSGFLTGAFFVSVLLNSTGFMEFALPVWLIMPCYTIMGTTVGLYISKMDAKALRPMLGTSLVVFAISLSVALTGALITSWALSISFDKVFLAFAPGGMEAMLLISILLDIDPVFVATHQLARFIGLLALMPLVTRYVLGPVPLQQAASE</sequence>
<dbReference type="GO" id="GO:0004497">
    <property type="term" value="F:monooxygenase activity"/>
    <property type="evidence" value="ECO:0007669"/>
    <property type="project" value="UniProtKB-KW"/>
</dbReference>
<keyword evidence="1" id="KW-0812">Transmembrane</keyword>
<keyword evidence="1" id="KW-1133">Transmembrane helix</keyword>
<dbReference type="GO" id="GO:0010468">
    <property type="term" value="P:regulation of gene expression"/>
    <property type="evidence" value="ECO:0007669"/>
    <property type="project" value="InterPro"/>
</dbReference>
<gene>
    <name evidence="2" type="ORF">PsAD2_02460</name>
</gene>
<dbReference type="NCBIfam" id="TIGR03082">
    <property type="entry name" value="Gneg_AbrB_dup"/>
    <property type="match status" value="1"/>
</dbReference>
<keyword evidence="2" id="KW-0503">Monooxygenase</keyword>
<dbReference type="AlphaFoldDB" id="A0A165YL78"/>
<comment type="caution">
    <text evidence="2">The sequence shown here is derived from an EMBL/GenBank/DDBJ whole genome shotgun (WGS) entry which is preliminary data.</text>
</comment>
<proteinExistence type="predicted"/>
<feature type="transmembrane region" description="Helical" evidence="1">
    <location>
        <begin position="63"/>
        <end position="83"/>
    </location>
</feature>
<dbReference type="Pfam" id="PF05145">
    <property type="entry name" value="AbrB"/>
    <property type="match status" value="1"/>
</dbReference>
<dbReference type="PIRSF" id="PIRSF038991">
    <property type="entry name" value="Protein_AbrB"/>
    <property type="match status" value="1"/>
</dbReference>
<dbReference type="EMBL" id="LMCB01000017">
    <property type="protein sequence ID" value="KZL18944.1"/>
    <property type="molecule type" value="Genomic_DNA"/>
</dbReference>
<dbReference type="STRING" id="989403.SAMN05421798_101581"/>